<organism evidence="1 2">
    <name type="scientific">Cotesia typhae</name>
    <dbReference type="NCBI Taxonomy" id="2053667"/>
    <lineage>
        <taxon>Eukaryota</taxon>
        <taxon>Metazoa</taxon>
        <taxon>Ecdysozoa</taxon>
        <taxon>Arthropoda</taxon>
        <taxon>Hexapoda</taxon>
        <taxon>Insecta</taxon>
        <taxon>Pterygota</taxon>
        <taxon>Neoptera</taxon>
        <taxon>Endopterygota</taxon>
        <taxon>Hymenoptera</taxon>
        <taxon>Apocrita</taxon>
        <taxon>Ichneumonoidea</taxon>
        <taxon>Braconidae</taxon>
        <taxon>Microgastrinae</taxon>
        <taxon>Cotesia</taxon>
    </lineage>
</organism>
<sequence>MLFNSYVKCVREKKGCTARGTFINHVYTQTSKKGHNHLGNENLPVKDRMLDNLKKFSSVPFLTPSQIYESAVSNDTTAAELYPYTKQRSTIKYLRSKSQPNLVHLPKHDRTLHGFWRSLVAGKLDGQLKYGDKKEFELTIHLENVTTKKNETATNLFIYDHDLLESVSRDHIDIHVDATFRCPPHFIDSSVQLLTVMIKIKNVSTHCDKVF</sequence>
<dbReference type="Proteomes" id="UP000729913">
    <property type="component" value="Unassembled WGS sequence"/>
</dbReference>
<dbReference type="AlphaFoldDB" id="A0A8J5UW09"/>
<keyword evidence="2" id="KW-1185">Reference proteome</keyword>
<reference evidence="1" key="1">
    <citation type="submission" date="2020-03" db="EMBL/GenBank/DDBJ databases">
        <authorList>
            <person name="Chebbi M.A."/>
            <person name="Drezen J.M."/>
        </authorList>
    </citation>
    <scope>NUCLEOTIDE SEQUENCE</scope>
    <source>
        <tissue evidence="1">Whole body</tissue>
    </source>
</reference>
<proteinExistence type="predicted"/>
<evidence type="ECO:0000313" key="2">
    <source>
        <dbReference type="Proteomes" id="UP000729913"/>
    </source>
</evidence>
<accession>A0A8J5UW09</accession>
<comment type="caution">
    <text evidence="1">The sequence shown here is derived from an EMBL/GenBank/DDBJ whole genome shotgun (WGS) entry which is preliminary data.</text>
</comment>
<gene>
    <name evidence="1" type="ORF">G9C98_001508</name>
</gene>
<evidence type="ECO:0000313" key="1">
    <source>
        <dbReference type="EMBL" id="KAG8039990.1"/>
    </source>
</evidence>
<dbReference type="EMBL" id="JAAOIC020000027">
    <property type="protein sequence ID" value="KAG8039990.1"/>
    <property type="molecule type" value="Genomic_DNA"/>
</dbReference>
<protein>
    <submittedName>
        <fullName evidence="1">Uncharacterized protein</fullName>
    </submittedName>
</protein>
<name>A0A8J5UW09_9HYME</name>
<reference evidence="1" key="2">
    <citation type="submission" date="2021-04" db="EMBL/GenBank/DDBJ databases">
        <title>Genome-wide patterns of bracovirus chromosomal integration into multiple host tissues during parasitism.</title>
        <authorList>
            <person name="Chebbi M.A.C."/>
        </authorList>
    </citation>
    <scope>NUCLEOTIDE SEQUENCE</scope>
    <source>
        <tissue evidence="1">Whole body</tissue>
    </source>
</reference>